<name>A0ABY9S6H0_9ENTR</name>
<dbReference type="RefSeq" id="WP_309874544.1">
    <property type="nucleotide sequence ID" value="NZ_CP133838.1"/>
</dbReference>
<dbReference type="InterPro" id="IPR016187">
    <property type="entry name" value="CTDL_fold"/>
</dbReference>
<protein>
    <submittedName>
        <fullName evidence="2">SUMF1/EgtB/PvdO family nonheme iron enzyme</fullName>
    </submittedName>
</protein>
<sequence>MKTYQVSLLLITFSLVACNDGKEKIENDKALSVLVDHTMKNMIQVDGDDFLMGDFGTLVGEKIPFSINRDDKQLHKVILDGFMIGKYKVTNKDYNEYIKITAKEHLPLGMGENHPSLLKDDVSVSVTWQQAKDYCLWVGKQTGKKIDLPTEAQWEFAARSRGRYLAYATNDGTFTRGKNVPTFDELNAATDGLYLPIYPVGKYPPSPLGLYDMGLSGSEWTNDWYSSDYYSHSPLKNPKGPESGTKKVLRGNIGGDTQYALTVFRQSALPVPVLKGSKYEEDGIAPSYVFRCVVNN</sequence>
<dbReference type="Proteomes" id="UP001246690">
    <property type="component" value="Chromosome"/>
</dbReference>
<dbReference type="SUPFAM" id="SSF56436">
    <property type="entry name" value="C-type lectin-like"/>
    <property type="match status" value="1"/>
</dbReference>
<feature type="domain" description="Sulfatase-modifying factor enzyme-like" evidence="1">
    <location>
        <begin position="40"/>
        <end position="258"/>
    </location>
</feature>
<organism evidence="2 3">
    <name type="scientific">Buttiauxella selenatireducens</name>
    <dbReference type="NCBI Taxonomy" id="3073902"/>
    <lineage>
        <taxon>Bacteria</taxon>
        <taxon>Pseudomonadati</taxon>
        <taxon>Pseudomonadota</taxon>
        <taxon>Gammaproteobacteria</taxon>
        <taxon>Enterobacterales</taxon>
        <taxon>Enterobacteriaceae</taxon>
        <taxon>Buttiauxella</taxon>
    </lineage>
</organism>
<accession>A0ABY9S6H0</accession>
<dbReference type="EMBL" id="CP133838">
    <property type="protein sequence ID" value="WMY72555.1"/>
    <property type="molecule type" value="Genomic_DNA"/>
</dbReference>
<dbReference type="PANTHER" id="PTHR23150:SF19">
    <property type="entry name" value="FORMYLGLYCINE-GENERATING ENZYME"/>
    <property type="match status" value="1"/>
</dbReference>
<reference evidence="2 3" key="1">
    <citation type="submission" date="2023-09" db="EMBL/GenBank/DDBJ databases">
        <title>Buttiauxella selenatireducens sp. nov., isolated from the rhizosphere of Cardamine hupingshanesis.</title>
        <authorList>
            <person name="Zhang S."/>
            <person name="Xu Z."/>
            <person name="Wang H."/>
            <person name="Guo Y."/>
        </authorList>
    </citation>
    <scope>NUCLEOTIDE SEQUENCE [LARGE SCALE GENOMIC DNA]</scope>
    <source>
        <strain evidence="2 3">R73</strain>
    </source>
</reference>
<proteinExistence type="predicted"/>
<dbReference type="Pfam" id="PF03781">
    <property type="entry name" value="FGE-sulfatase"/>
    <property type="match status" value="1"/>
</dbReference>
<dbReference type="PANTHER" id="PTHR23150">
    <property type="entry name" value="SULFATASE MODIFYING FACTOR 1, 2"/>
    <property type="match status" value="1"/>
</dbReference>
<gene>
    <name evidence="2" type="ORF">RHD99_13805</name>
</gene>
<dbReference type="PROSITE" id="PS51257">
    <property type="entry name" value="PROKAR_LIPOPROTEIN"/>
    <property type="match status" value="1"/>
</dbReference>
<evidence type="ECO:0000313" key="2">
    <source>
        <dbReference type="EMBL" id="WMY72555.1"/>
    </source>
</evidence>
<dbReference type="Gene3D" id="3.90.1580.10">
    <property type="entry name" value="paralog of FGE (formylglycine-generating enzyme)"/>
    <property type="match status" value="1"/>
</dbReference>
<evidence type="ECO:0000259" key="1">
    <source>
        <dbReference type="Pfam" id="PF03781"/>
    </source>
</evidence>
<keyword evidence="3" id="KW-1185">Reference proteome</keyword>
<dbReference type="InterPro" id="IPR051043">
    <property type="entry name" value="Sulfatase_Mod_Factor_Kinase"/>
</dbReference>
<dbReference type="InterPro" id="IPR005532">
    <property type="entry name" value="SUMF_dom"/>
</dbReference>
<evidence type="ECO:0000313" key="3">
    <source>
        <dbReference type="Proteomes" id="UP001246690"/>
    </source>
</evidence>
<dbReference type="InterPro" id="IPR042095">
    <property type="entry name" value="SUMF_sf"/>
</dbReference>